<protein>
    <submittedName>
        <fullName evidence="5">Transcriptional regulator GlxA family, contains an amidase domain and an AraC-type DNA-binding HTH domain</fullName>
    </submittedName>
</protein>
<dbReference type="InterPro" id="IPR052158">
    <property type="entry name" value="INH-QAR"/>
</dbReference>
<dbReference type="GO" id="GO:0003700">
    <property type="term" value="F:DNA-binding transcription factor activity"/>
    <property type="evidence" value="ECO:0007669"/>
    <property type="project" value="InterPro"/>
</dbReference>
<dbReference type="Pfam" id="PF01965">
    <property type="entry name" value="DJ-1_PfpI"/>
    <property type="match status" value="1"/>
</dbReference>
<dbReference type="InterPro" id="IPR002818">
    <property type="entry name" value="DJ-1/PfpI"/>
</dbReference>
<proteinExistence type="predicted"/>
<evidence type="ECO:0000256" key="3">
    <source>
        <dbReference type="ARBA" id="ARBA00023163"/>
    </source>
</evidence>
<evidence type="ECO:0000256" key="2">
    <source>
        <dbReference type="ARBA" id="ARBA00023125"/>
    </source>
</evidence>
<keyword evidence="2 5" id="KW-0238">DNA-binding</keyword>
<dbReference type="InterPro" id="IPR029062">
    <property type="entry name" value="Class_I_gatase-like"/>
</dbReference>
<dbReference type="Gene3D" id="1.10.10.60">
    <property type="entry name" value="Homeodomain-like"/>
    <property type="match status" value="1"/>
</dbReference>
<evidence type="ECO:0000256" key="1">
    <source>
        <dbReference type="ARBA" id="ARBA00023015"/>
    </source>
</evidence>
<keyword evidence="6" id="KW-1185">Reference proteome</keyword>
<keyword evidence="1" id="KW-0805">Transcription regulation</keyword>
<reference evidence="6" key="1">
    <citation type="submission" date="2016-10" db="EMBL/GenBank/DDBJ databases">
        <authorList>
            <person name="Varghese N."/>
            <person name="Submissions S."/>
        </authorList>
    </citation>
    <scope>NUCLEOTIDE SEQUENCE [LARGE SCALE GENOMIC DNA]</scope>
    <source>
        <strain evidence="6">DSM 17101</strain>
    </source>
</reference>
<dbReference type="CDD" id="cd03137">
    <property type="entry name" value="GATase1_AraC_1"/>
    <property type="match status" value="1"/>
</dbReference>
<dbReference type="SMART" id="SM00342">
    <property type="entry name" value="HTH_ARAC"/>
    <property type="match status" value="1"/>
</dbReference>
<dbReference type="AlphaFoldDB" id="A0A1H0QUF5"/>
<dbReference type="SUPFAM" id="SSF46689">
    <property type="entry name" value="Homeodomain-like"/>
    <property type="match status" value="2"/>
</dbReference>
<evidence type="ECO:0000313" key="5">
    <source>
        <dbReference type="EMBL" id="SDP20933.1"/>
    </source>
</evidence>
<dbReference type="PANTHER" id="PTHR43130:SF3">
    <property type="entry name" value="HTH-TYPE TRANSCRIPTIONAL REGULATOR RV1931C"/>
    <property type="match status" value="1"/>
</dbReference>
<dbReference type="GO" id="GO:0043565">
    <property type="term" value="F:sequence-specific DNA binding"/>
    <property type="evidence" value="ECO:0007669"/>
    <property type="project" value="InterPro"/>
</dbReference>
<dbReference type="Pfam" id="PF12833">
    <property type="entry name" value="HTH_18"/>
    <property type="match status" value="1"/>
</dbReference>
<dbReference type="SUPFAM" id="SSF52317">
    <property type="entry name" value="Class I glutamine amidotransferase-like"/>
    <property type="match status" value="1"/>
</dbReference>
<evidence type="ECO:0000313" key="6">
    <source>
        <dbReference type="Proteomes" id="UP000199317"/>
    </source>
</evidence>
<dbReference type="PROSITE" id="PS00041">
    <property type="entry name" value="HTH_ARAC_FAMILY_1"/>
    <property type="match status" value="1"/>
</dbReference>
<gene>
    <name evidence="5" type="ORF">SAMN04489708_1097</name>
</gene>
<dbReference type="EMBL" id="FNJL01000009">
    <property type="protein sequence ID" value="SDP20933.1"/>
    <property type="molecule type" value="Genomic_DNA"/>
</dbReference>
<dbReference type="InterPro" id="IPR018060">
    <property type="entry name" value="HTH_AraC"/>
</dbReference>
<accession>A0A1H0QUF5</accession>
<keyword evidence="3" id="KW-0804">Transcription</keyword>
<evidence type="ECO:0000259" key="4">
    <source>
        <dbReference type="PROSITE" id="PS01124"/>
    </source>
</evidence>
<dbReference type="InterPro" id="IPR009057">
    <property type="entry name" value="Homeodomain-like_sf"/>
</dbReference>
<dbReference type="Gene3D" id="3.40.50.880">
    <property type="match status" value="1"/>
</dbReference>
<name>A0A1H0QUF5_9BURK</name>
<dbReference type="PANTHER" id="PTHR43130">
    <property type="entry name" value="ARAC-FAMILY TRANSCRIPTIONAL REGULATOR"/>
    <property type="match status" value="1"/>
</dbReference>
<dbReference type="InterPro" id="IPR018062">
    <property type="entry name" value="HTH_AraC-typ_CS"/>
</dbReference>
<dbReference type="Proteomes" id="UP000199317">
    <property type="component" value="Unassembled WGS sequence"/>
</dbReference>
<feature type="domain" description="HTH araC/xylS-type" evidence="4">
    <location>
        <begin position="247"/>
        <end position="346"/>
    </location>
</feature>
<dbReference type="PROSITE" id="PS01124">
    <property type="entry name" value="HTH_ARAC_FAMILY_2"/>
    <property type="match status" value="1"/>
</dbReference>
<sequence>MSDGRPALSDDRSADRMHPAHPLSVHIVVYPGFKALEAVGPLSVFDYANVHLARRGRPPGYAVSIAARARGPVRSDTLMALEATEVLCAGDDAACAAMPDTALLVGARHIEAALAGAPEIVAWARTAAPRVRRLVALCSGSFFLAAAGLLDGRRAATHWSVAARLQALHPAVAVDPDAIYVRDGHLWTSAGVTAGIDLALALVEEDHGHALALEVARDMVMYLKRPGGQSQFSVQLASQASTHRGMQDVQAWALEHLSEPLTLQVLAGRAAMSERHFRRVFAQETGRSPSAFLESARLEAARRLLESDAALPLKTVAARVGLGSEQALRHLFLRHLGIPPQAYRERFGD</sequence>
<organism evidence="5 6">
    <name type="scientific">Paracidovorax cattleyae</name>
    <dbReference type="NCBI Taxonomy" id="80868"/>
    <lineage>
        <taxon>Bacteria</taxon>
        <taxon>Pseudomonadati</taxon>
        <taxon>Pseudomonadota</taxon>
        <taxon>Betaproteobacteria</taxon>
        <taxon>Burkholderiales</taxon>
        <taxon>Comamonadaceae</taxon>
        <taxon>Paracidovorax</taxon>
    </lineage>
</organism>